<organism evidence="3">
    <name type="scientific">Oryza glumipatula</name>
    <dbReference type="NCBI Taxonomy" id="40148"/>
    <lineage>
        <taxon>Eukaryota</taxon>
        <taxon>Viridiplantae</taxon>
        <taxon>Streptophyta</taxon>
        <taxon>Embryophyta</taxon>
        <taxon>Tracheophyta</taxon>
        <taxon>Spermatophyta</taxon>
        <taxon>Magnoliopsida</taxon>
        <taxon>Liliopsida</taxon>
        <taxon>Poales</taxon>
        <taxon>Poaceae</taxon>
        <taxon>BOP clade</taxon>
        <taxon>Oryzoideae</taxon>
        <taxon>Oryzeae</taxon>
        <taxon>Oryzinae</taxon>
        <taxon>Oryza</taxon>
    </lineage>
</organism>
<evidence type="ECO:0000313" key="3">
    <source>
        <dbReference type="EnsemblPlants" id="OGLUM02G24700.2"/>
    </source>
</evidence>
<evidence type="ECO:0000313" key="4">
    <source>
        <dbReference type="Proteomes" id="UP000026961"/>
    </source>
</evidence>
<feature type="transmembrane region" description="Helical" evidence="2">
    <location>
        <begin position="25"/>
        <end position="49"/>
    </location>
</feature>
<dbReference type="PANTHER" id="PTHR33994:SF25">
    <property type="entry name" value="OS02G0619200 PROTEIN"/>
    <property type="match status" value="1"/>
</dbReference>
<feature type="region of interest" description="Disordered" evidence="1">
    <location>
        <begin position="609"/>
        <end position="628"/>
    </location>
</feature>
<feature type="transmembrane region" description="Helical" evidence="2">
    <location>
        <begin position="426"/>
        <end position="452"/>
    </location>
</feature>
<dbReference type="PROSITE" id="PS51257">
    <property type="entry name" value="PROKAR_LIPOPROTEIN"/>
    <property type="match status" value="1"/>
</dbReference>
<reference evidence="3" key="2">
    <citation type="submission" date="2018-05" db="EMBL/GenBank/DDBJ databases">
        <title>OgluRS3 (Oryza glumaepatula Reference Sequence Version 3).</title>
        <authorList>
            <person name="Zhang J."/>
            <person name="Kudrna D."/>
            <person name="Lee S."/>
            <person name="Talag J."/>
            <person name="Welchert J."/>
            <person name="Wing R.A."/>
        </authorList>
    </citation>
    <scope>NUCLEOTIDE SEQUENCE [LARGE SCALE GENOMIC DNA]</scope>
</reference>
<feature type="compositionally biased region" description="Polar residues" evidence="1">
    <location>
        <begin position="616"/>
        <end position="628"/>
    </location>
</feature>
<accession>A0A0D9YV25</accession>
<name>A0A0D9YV25_9ORYZ</name>
<dbReference type="AlphaFoldDB" id="A0A0D9YV25"/>
<dbReference type="PANTHER" id="PTHR33994">
    <property type="entry name" value="OS04G0515000 PROTEIN"/>
    <property type="match status" value="1"/>
</dbReference>
<dbReference type="HOGENOM" id="CLU_029745_0_0_1"/>
<evidence type="ECO:0000256" key="2">
    <source>
        <dbReference type="SAM" id="Phobius"/>
    </source>
</evidence>
<proteinExistence type="predicted"/>
<keyword evidence="2" id="KW-0812">Transmembrane</keyword>
<keyword evidence="2" id="KW-1133">Transmembrane helix</keyword>
<feature type="transmembrane region" description="Helical" evidence="2">
    <location>
        <begin position="205"/>
        <end position="226"/>
    </location>
</feature>
<protein>
    <submittedName>
        <fullName evidence="3">Uncharacterized protein</fullName>
    </submittedName>
</protein>
<evidence type="ECO:0000256" key="1">
    <source>
        <dbReference type="SAM" id="MobiDB-lite"/>
    </source>
</evidence>
<dbReference type="Proteomes" id="UP000026961">
    <property type="component" value="Chromosome 2"/>
</dbReference>
<keyword evidence="2" id="KW-0472">Membrane</keyword>
<reference evidence="3" key="1">
    <citation type="submission" date="2015-04" db="UniProtKB">
        <authorList>
            <consortium name="EnsemblPlants"/>
        </authorList>
    </citation>
    <scope>IDENTIFICATION</scope>
</reference>
<dbReference type="EnsemblPlants" id="OGLUM02G24700.2">
    <property type="protein sequence ID" value="OGLUM02G24700.2"/>
    <property type="gene ID" value="OGLUM02G24700"/>
</dbReference>
<keyword evidence="4" id="KW-1185">Reference proteome</keyword>
<dbReference type="Gramene" id="OGLUM02G24700.2">
    <property type="protein sequence ID" value="OGLUM02G24700.2"/>
    <property type="gene ID" value="OGLUM02G24700"/>
</dbReference>
<sequence length="628" mass="66060">MLRAAPIQVQPAEPGPPPRRCSDCAAVLITVAISCGLLFAVFVLAVALFGGPKYYVAIDTATGLDPATDLPWPVLTPEFNLTLRVTSWSVVGAACLDPAMDVAVAYRGLALARASPPPPPRVCARGWGRTEQVSVVASSGNGVRLPGYALHGLEADAWGGAVAFDVALAMPPKGSDNRHQLWCRAVPNEAYQRQRLRRWKRTQQTALLAVALLLLLIVGGVVFFVVDSNTRPRYSVAIDAISGLDPAATDDDGRDPTLDPVFDLTVSISPRSRVRDTDCYEPGTTVEVNYHGVLLASGPVEQLCARATKTGRGRAVAWGTGVRLPGFVLDALVSDVRRGGVEATGFDVTVKIPSTGGGDRSSPAGTLVSCRARRAGDDAAAGLRTPCDALSANIVVPLPNTGRTQTGGAKMPRERAMQMEASPEELPWGCCVCACVLIPAVVLFAGLIFFAIDDNDALYSAAIDAVSGLDPVSELGRDPTLDPTFDLTVRIRSRSWLRGDECLEPGTAVEVTYRGVLLASGPVEKFCSGGKKAKDQHVVAWGTGVRLPGFALDALVADARRGAEAFDVAVKMPSKHWGHVTVDGTLISCKARRVGDAAALGTPCDVSSMDIPVPSPNTGRTQKTGGAN</sequence>